<dbReference type="Pfam" id="PF00924">
    <property type="entry name" value="MS_channel_2nd"/>
    <property type="match status" value="1"/>
</dbReference>
<dbReference type="GO" id="GO:0008381">
    <property type="term" value="F:mechanosensitive monoatomic ion channel activity"/>
    <property type="evidence" value="ECO:0007669"/>
    <property type="project" value="UniProtKB-ARBA"/>
</dbReference>
<accession>A0A5S3PJ03</accession>
<evidence type="ECO:0000259" key="3">
    <source>
        <dbReference type="Pfam" id="PF00924"/>
    </source>
</evidence>
<keyword evidence="2" id="KW-0812">Transmembrane</keyword>
<keyword evidence="2" id="KW-1133">Transmembrane helix</keyword>
<organism evidence="4 5">
    <name type="scientific">Sulfitobacter sabulilitoris</name>
    <dbReference type="NCBI Taxonomy" id="2562655"/>
    <lineage>
        <taxon>Bacteria</taxon>
        <taxon>Pseudomonadati</taxon>
        <taxon>Pseudomonadota</taxon>
        <taxon>Alphaproteobacteria</taxon>
        <taxon>Rhodobacterales</taxon>
        <taxon>Roseobacteraceae</taxon>
        <taxon>Sulfitobacter</taxon>
    </lineage>
</organism>
<dbReference type="AlphaFoldDB" id="A0A5S3PJ03"/>
<feature type="transmembrane region" description="Helical" evidence="2">
    <location>
        <begin position="386"/>
        <end position="403"/>
    </location>
</feature>
<sequence length="605" mass="66088">MRAAIVSAGQQGNPSPRQPLDPGADLTLTGSRGMPEIGFARWGIGMIDGRQVRQRFQGLMALAAQVAVALLFQTAMAAAQEPYFTTDSLNTGLPARPGTVDLSTPMSTVESFLHHARQSDFAAAAQALDLTDIDVGDQAARGARLAEQLFVVMDRKVVIPWDSLSDRPDGWLAGPSDTDATGRARRSIRLDLLDLGDHGVPLRVNRVKPGDAPPVWLFSRQSVDNVPALFARYGPTRLEQSLPAWARNRAFWGMYLWEVLFVPLMLAAAVALAVAVHGIVSRAGRHATSRWSRSLVRAMKWPATLAATTVFVGYSTRNVLVVSGVVDSIVSPLVVIGYVAAATLAVVLVIDEIFDRISATNPNDLAEPENIHLRNIATTVSAARKFVIVIALLLGSGIVLSSANTFQSLGLSLLASAGALTIILGFAAREVLGNILASVQIALNRSARIGDQLIFEGHFCTVERIHFTYVQLLIWNGNRFVVPVSYFVKDAFENWSIEDVRMIRPIVLTLAQTADTEALRKVFLQIIETEDGEDTGPLDKADVRVVGHDVFGQKVRFELPTANPATGWDIECKMRERLIEEARRIEEDTGRRMLPETDRRHLPDT</sequence>
<dbReference type="EMBL" id="VANS01000001">
    <property type="protein sequence ID" value="TMM54384.1"/>
    <property type="molecule type" value="Genomic_DNA"/>
</dbReference>
<comment type="caution">
    <text evidence="4">The sequence shown here is derived from an EMBL/GenBank/DDBJ whole genome shotgun (WGS) entry which is preliminary data.</text>
</comment>
<feature type="transmembrane region" description="Helical" evidence="2">
    <location>
        <begin position="301"/>
        <end position="317"/>
    </location>
</feature>
<dbReference type="OrthoDB" id="9792218at2"/>
<dbReference type="PANTHER" id="PTHR30566">
    <property type="entry name" value="YNAI-RELATED MECHANOSENSITIVE ION CHANNEL"/>
    <property type="match status" value="1"/>
</dbReference>
<feature type="transmembrane region" description="Helical" evidence="2">
    <location>
        <begin position="329"/>
        <end position="350"/>
    </location>
</feature>
<feature type="transmembrane region" description="Helical" evidence="2">
    <location>
        <begin position="255"/>
        <end position="280"/>
    </location>
</feature>
<dbReference type="Proteomes" id="UP000309550">
    <property type="component" value="Unassembled WGS sequence"/>
</dbReference>
<feature type="domain" description="Mechanosensitive ion channel MscS" evidence="3">
    <location>
        <begin position="431"/>
        <end position="496"/>
    </location>
</feature>
<dbReference type="PANTHER" id="PTHR30566:SF25">
    <property type="entry name" value="INNER MEMBRANE PROTEIN"/>
    <property type="match status" value="1"/>
</dbReference>
<evidence type="ECO:0000313" key="4">
    <source>
        <dbReference type="EMBL" id="TMM54384.1"/>
    </source>
</evidence>
<gene>
    <name evidence="4" type="ORF">FDT80_01960</name>
</gene>
<evidence type="ECO:0000313" key="5">
    <source>
        <dbReference type="Proteomes" id="UP000309550"/>
    </source>
</evidence>
<evidence type="ECO:0000256" key="2">
    <source>
        <dbReference type="SAM" id="Phobius"/>
    </source>
</evidence>
<keyword evidence="2" id="KW-0472">Membrane</keyword>
<feature type="region of interest" description="Disordered" evidence="1">
    <location>
        <begin position="1"/>
        <end position="23"/>
    </location>
</feature>
<proteinExistence type="predicted"/>
<dbReference type="Gene3D" id="1.10.287.1260">
    <property type="match status" value="1"/>
</dbReference>
<feature type="transmembrane region" description="Helical" evidence="2">
    <location>
        <begin position="409"/>
        <end position="428"/>
    </location>
</feature>
<reference evidence="4 5" key="1">
    <citation type="submission" date="2019-05" db="EMBL/GenBank/DDBJ databases">
        <title>Sulfitobacter sabulilitoris sp. nov., isolated from a marine sand.</title>
        <authorList>
            <person name="Yoon J.-H."/>
        </authorList>
    </citation>
    <scope>NUCLEOTIDE SEQUENCE [LARGE SCALE GENOMIC DNA]</scope>
    <source>
        <strain evidence="4 5">HSMS-29</strain>
    </source>
</reference>
<protein>
    <submittedName>
        <fullName evidence="4">Mechanosensitive ion channel</fullName>
    </submittedName>
</protein>
<keyword evidence="5" id="KW-1185">Reference proteome</keyword>
<name>A0A5S3PJ03_9RHOB</name>
<dbReference type="InterPro" id="IPR010920">
    <property type="entry name" value="LSM_dom_sf"/>
</dbReference>
<dbReference type="SUPFAM" id="SSF50182">
    <property type="entry name" value="Sm-like ribonucleoproteins"/>
    <property type="match status" value="1"/>
</dbReference>
<dbReference type="InterPro" id="IPR006685">
    <property type="entry name" value="MscS_channel_2nd"/>
</dbReference>
<dbReference type="GO" id="GO:0016020">
    <property type="term" value="C:membrane"/>
    <property type="evidence" value="ECO:0007669"/>
    <property type="project" value="InterPro"/>
</dbReference>
<evidence type="ECO:0000256" key="1">
    <source>
        <dbReference type="SAM" id="MobiDB-lite"/>
    </source>
</evidence>